<protein>
    <submittedName>
        <fullName evidence="6">MBL fold metallo-hydrolase</fullName>
    </submittedName>
</protein>
<proteinExistence type="predicted"/>
<evidence type="ECO:0000259" key="5">
    <source>
        <dbReference type="SMART" id="SM00849"/>
    </source>
</evidence>
<dbReference type="Gene3D" id="3.60.15.10">
    <property type="entry name" value="Ribonuclease Z/Hydroxyacylglutathione hydrolase-like"/>
    <property type="match status" value="1"/>
</dbReference>
<reference evidence="6" key="1">
    <citation type="submission" date="2022-11" db="EMBL/GenBank/DDBJ databases">
        <title>WGS of Natronobacillus azotifigens 24KS-1, an anaerobic diazotrophic haloalkaliphile from soda-rich habitats.</title>
        <authorList>
            <person name="Sorokin D.Y."/>
            <person name="Merkel A.Y."/>
        </authorList>
    </citation>
    <scope>NUCLEOTIDE SEQUENCE</scope>
    <source>
        <strain evidence="6">24KS-1</strain>
    </source>
</reference>
<keyword evidence="2" id="KW-0479">Metal-binding</keyword>
<evidence type="ECO:0000256" key="3">
    <source>
        <dbReference type="ARBA" id="ARBA00022801"/>
    </source>
</evidence>
<organism evidence="6 7">
    <name type="scientific">Natronobacillus azotifigens</name>
    <dbReference type="NCBI Taxonomy" id="472978"/>
    <lineage>
        <taxon>Bacteria</taxon>
        <taxon>Bacillati</taxon>
        <taxon>Bacillota</taxon>
        <taxon>Bacilli</taxon>
        <taxon>Bacillales</taxon>
        <taxon>Bacillaceae</taxon>
        <taxon>Natronobacillus</taxon>
    </lineage>
</organism>
<evidence type="ECO:0000256" key="2">
    <source>
        <dbReference type="ARBA" id="ARBA00022723"/>
    </source>
</evidence>
<feature type="domain" description="Metallo-beta-lactamase" evidence="5">
    <location>
        <begin position="12"/>
        <end position="189"/>
    </location>
</feature>
<dbReference type="PANTHER" id="PTHR46233:SF3">
    <property type="entry name" value="HYDROXYACYLGLUTATHIONE HYDROLASE GLOC"/>
    <property type="match status" value="1"/>
</dbReference>
<dbReference type="SUPFAM" id="SSF56281">
    <property type="entry name" value="Metallo-hydrolase/oxidoreductase"/>
    <property type="match status" value="1"/>
</dbReference>
<dbReference type="RefSeq" id="WP_268780830.1">
    <property type="nucleotide sequence ID" value="NZ_JAPRAT010000027.1"/>
</dbReference>
<keyword evidence="4" id="KW-0862">Zinc</keyword>
<dbReference type="InterPro" id="IPR001279">
    <property type="entry name" value="Metallo-B-lactamas"/>
</dbReference>
<dbReference type="EMBL" id="JAPRAT010000027">
    <property type="protein sequence ID" value="MCZ0704063.1"/>
    <property type="molecule type" value="Genomic_DNA"/>
</dbReference>
<evidence type="ECO:0000256" key="1">
    <source>
        <dbReference type="ARBA" id="ARBA00001947"/>
    </source>
</evidence>
<dbReference type="InterPro" id="IPR051453">
    <property type="entry name" value="MBL_Glyoxalase_II"/>
</dbReference>
<dbReference type="SMART" id="SM00849">
    <property type="entry name" value="Lactamase_B"/>
    <property type="match status" value="1"/>
</dbReference>
<comment type="cofactor">
    <cofactor evidence="1">
        <name>Zn(2+)</name>
        <dbReference type="ChEBI" id="CHEBI:29105"/>
    </cofactor>
</comment>
<name>A0A9J6RET1_9BACI</name>
<dbReference type="AlphaFoldDB" id="A0A9J6RET1"/>
<accession>A0A9J6RET1</accession>
<dbReference type="CDD" id="cd06262">
    <property type="entry name" value="metallo-hydrolase-like_MBL-fold"/>
    <property type="match status" value="1"/>
</dbReference>
<evidence type="ECO:0000313" key="7">
    <source>
        <dbReference type="Proteomes" id="UP001084197"/>
    </source>
</evidence>
<keyword evidence="3" id="KW-0378">Hydrolase</keyword>
<dbReference type="Pfam" id="PF00753">
    <property type="entry name" value="Lactamase_B"/>
    <property type="match status" value="1"/>
</dbReference>
<evidence type="ECO:0000313" key="6">
    <source>
        <dbReference type="EMBL" id="MCZ0704063.1"/>
    </source>
</evidence>
<dbReference type="InterPro" id="IPR036866">
    <property type="entry name" value="RibonucZ/Hydroxyglut_hydro"/>
</dbReference>
<keyword evidence="7" id="KW-1185">Reference proteome</keyword>
<gene>
    <name evidence="6" type="ORF">OWO01_12675</name>
</gene>
<dbReference type="GO" id="GO:0046872">
    <property type="term" value="F:metal ion binding"/>
    <property type="evidence" value="ECO:0007669"/>
    <property type="project" value="UniProtKB-KW"/>
</dbReference>
<evidence type="ECO:0000256" key="4">
    <source>
        <dbReference type="ARBA" id="ARBA00022833"/>
    </source>
</evidence>
<dbReference type="PANTHER" id="PTHR46233">
    <property type="entry name" value="HYDROXYACYLGLUTATHIONE HYDROLASE GLOC"/>
    <property type="match status" value="1"/>
</dbReference>
<comment type="caution">
    <text evidence="6">The sequence shown here is derived from an EMBL/GenBank/DDBJ whole genome shotgun (WGS) entry which is preliminary data.</text>
</comment>
<sequence>MKIKGFSLGQLGTNCYIVWESNKALIIDPGAEPSVVKNWLEEHNIQPLAILLTHAHFDHIGGVDTLRDYYHIPVYLHENEQEWMGNPRLNGSALFPVEDIVARASDEFLAAGKMKLDLFQFEIRYTPGHSPGGVSFIFPKEKLVVSGDCLFAGGIGRTDLPEGNQTQLLTSIKNELYTLGNSYKVYPGHGPTTTIENEKKNNPFVKP</sequence>
<dbReference type="GO" id="GO:0016787">
    <property type="term" value="F:hydrolase activity"/>
    <property type="evidence" value="ECO:0007669"/>
    <property type="project" value="UniProtKB-KW"/>
</dbReference>
<dbReference type="Proteomes" id="UP001084197">
    <property type="component" value="Unassembled WGS sequence"/>
</dbReference>